<gene>
    <name evidence="17" type="primary">uvrA</name>
    <name evidence="19" type="ORF">Y981_03965</name>
</gene>
<dbReference type="InterPro" id="IPR041552">
    <property type="entry name" value="UvrA_DNA-bd"/>
</dbReference>
<evidence type="ECO:0000256" key="17">
    <source>
        <dbReference type="HAMAP-Rule" id="MF_00205"/>
    </source>
</evidence>
<evidence type="ECO:0000256" key="5">
    <source>
        <dbReference type="ARBA" id="ARBA00022741"/>
    </source>
</evidence>
<dbReference type="GO" id="GO:0008270">
    <property type="term" value="F:zinc ion binding"/>
    <property type="evidence" value="ECO:0007669"/>
    <property type="project" value="UniProtKB-UniRule"/>
</dbReference>
<dbReference type="InterPro" id="IPR041102">
    <property type="entry name" value="UvrA_inter"/>
</dbReference>
<dbReference type="GO" id="GO:0005737">
    <property type="term" value="C:cytoplasm"/>
    <property type="evidence" value="ECO:0007669"/>
    <property type="project" value="UniProtKB-SubCell"/>
</dbReference>
<dbReference type="Gene3D" id="3.30.190.20">
    <property type="match status" value="1"/>
</dbReference>
<evidence type="ECO:0000313" key="20">
    <source>
        <dbReference type="Proteomes" id="UP000027059"/>
    </source>
</evidence>
<keyword evidence="12 17" id="KW-0238">DNA-binding</keyword>
<evidence type="ECO:0000256" key="12">
    <source>
        <dbReference type="ARBA" id="ARBA00023125"/>
    </source>
</evidence>
<keyword evidence="6 17" id="KW-0227">DNA damage</keyword>
<dbReference type="GO" id="GO:0009432">
    <property type="term" value="P:SOS response"/>
    <property type="evidence" value="ECO:0007669"/>
    <property type="project" value="UniProtKB-UniRule"/>
</dbReference>
<evidence type="ECO:0000256" key="8">
    <source>
        <dbReference type="ARBA" id="ARBA00022771"/>
    </source>
</evidence>
<organism evidence="19 20">
    <name type="scientific">Leptospirillum ferriphilum YSK</name>
    <dbReference type="NCBI Taxonomy" id="1441628"/>
    <lineage>
        <taxon>Bacteria</taxon>
        <taxon>Pseudomonadati</taxon>
        <taxon>Nitrospirota</taxon>
        <taxon>Nitrospiria</taxon>
        <taxon>Nitrospirales</taxon>
        <taxon>Nitrospiraceae</taxon>
        <taxon>Leptospirillum</taxon>
    </lineage>
</organism>
<keyword evidence="17" id="KW-0742">SOS response</keyword>
<dbReference type="Proteomes" id="UP000027059">
    <property type="component" value="Chromosome"/>
</dbReference>
<dbReference type="SUPFAM" id="SSF52540">
    <property type="entry name" value="P-loop containing nucleoside triphosphate hydrolases"/>
    <property type="match status" value="2"/>
</dbReference>
<evidence type="ECO:0000256" key="14">
    <source>
        <dbReference type="ARBA" id="ARBA00038000"/>
    </source>
</evidence>
<comment type="subcellular location">
    <subcellularLocation>
        <location evidence="1 17">Cytoplasm</location>
    </subcellularLocation>
</comment>
<keyword evidence="8 17" id="KW-0863">Zinc-finger</keyword>
<dbReference type="PROSITE" id="PS00211">
    <property type="entry name" value="ABC_TRANSPORTER_1"/>
    <property type="match status" value="2"/>
</dbReference>
<dbReference type="InterPro" id="IPR027417">
    <property type="entry name" value="P-loop_NTPase"/>
</dbReference>
<keyword evidence="3 17" id="KW-0479">Metal-binding</keyword>
<dbReference type="InterPro" id="IPR003439">
    <property type="entry name" value="ABC_transporter-like_ATP-bd"/>
</dbReference>
<keyword evidence="10 17" id="KW-0067">ATP-binding</keyword>
<evidence type="ECO:0000256" key="7">
    <source>
        <dbReference type="ARBA" id="ARBA00022769"/>
    </source>
</evidence>
<dbReference type="PANTHER" id="PTHR43152">
    <property type="entry name" value="UVRABC SYSTEM PROTEIN A"/>
    <property type="match status" value="1"/>
</dbReference>
<dbReference type="GO" id="GO:0003677">
    <property type="term" value="F:DNA binding"/>
    <property type="evidence" value="ECO:0007669"/>
    <property type="project" value="UniProtKB-UniRule"/>
</dbReference>
<dbReference type="GO" id="GO:0006289">
    <property type="term" value="P:nucleotide-excision repair"/>
    <property type="evidence" value="ECO:0007669"/>
    <property type="project" value="UniProtKB-UniRule"/>
</dbReference>
<evidence type="ECO:0000313" key="19">
    <source>
        <dbReference type="EMBL" id="AIA30234.1"/>
    </source>
</evidence>
<dbReference type="Pfam" id="PF17755">
    <property type="entry name" value="UvrA_DNA-bind"/>
    <property type="match status" value="1"/>
</dbReference>
<feature type="binding site" evidence="17">
    <location>
        <begin position="633"/>
        <end position="640"/>
    </location>
    <ligand>
        <name>ATP</name>
        <dbReference type="ChEBI" id="CHEBI:30616"/>
    </ligand>
</feature>
<dbReference type="NCBIfam" id="NF001503">
    <property type="entry name" value="PRK00349.1"/>
    <property type="match status" value="1"/>
</dbReference>
<evidence type="ECO:0000259" key="18">
    <source>
        <dbReference type="PROSITE" id="PS50893"/>
    </source>
</evidence>
<dbReference type="AlphaFoldDB" id="A0A059XNY5"/>
<comment type="similarity">
    <text evidence="14 17">Belongs to the ABC transporter superfamily. UvrA family.</text>
</comment>
<dbReference type="GO" id="GO:0005524">
    <property type="term" value="F:ATP binding"/>
    <property type="evidence" value="ECO:0007669"/>
    <property type="project" value="UniProtKB-UniRule"/>
</dbReference>
<dbReference type="Gene3D" id="1.10.8.280">
    <property type="entry name" value="ABC transporter ATPase domain-like"/>
    <property type="match status" value="1"/>
</dbReference>
<comment type="subunit">
    <text evidence="17">Forms a heterotetramer with UvrB during the search for lesions.</text>
</comment>
<dbReference type="HOGENOM" id="CLU_001370_0_2_0"/>
<dbReference type="Gene3D" id="1.20.1580.10">
    <property type="entry name" value="ABC transporter ATPase like domain"/>
    <property type="match status" value="3"/>
</dbReference>
<reference evidence="19 20" key="2">
    <citation type="journal article" date="2015" name="Biomed. Res. Int.">
        <title>Effects of Arsenite Resistance on the Growth and Functional Gene Expression of Leptospirillum ferriphilum and Acidithiobacillus thiooxidans in Pure Culture and Coculture.</title>
        <authorList>
            <person name="Jiang H."/>
            <person name="Liang Y."/>
            <person name="Yin H."/>
            <person name="Xiao Y."/>
            <person name="Guo X."/>
            <person name="Xu Y."/>
            <person name="Hu Q."/>
            <person name="Liu H."/>
            <person name="Liu X."/>
        </authorList>
    </citation>
    <scope>NUCLEOTIDE SEQUENCE [LARGE SCALE GENOMIC DNA]</scope>
    <source>
        <strain evidence="19 20">YSK</strain>
    </source>
</reference>
<dbReference type="Gene3D" id="3.40.50.300">
    <property type="entry name" value="P-loop containing nucleotide triphosphate hydrolases"/>
    <property type="match status" value="3"/>
</dbReference>
<evidence type="ECO:0000256" key="3">
    <source>
        <dbReference type="ARBA" id="ARBA00022723"/>
    </source>
</evidence>
<dbReference type="EMBL" id="CP007243">
    <property type="protein sequence ID" value="AIA30234.1"/>
    <property type="molecule type" value="Genomic_DNA"/>
</dbReference>
<feature type="zinc finger region" description="C4-type" evidence="17">
    <location>
        <begin position="732"/>
        <end position="758"/>
    </location>
</feature>
<dbReference type="NCBIfam" id="TIGR00630">
    <property type="entry name" value="uvra"/>
    <property type="match status" value="1"/>
</dbReference>
<dbReference type="GO" id="GO:0016887">
    <property type="term" value="F:ATP hydrolysis activity"/>
    <property type="evidence" value="ECO:0007669"/>
    <property type="project" value="InterPro"/>
</dbReference>
<protein>
    <recommendedName>
        <fullName evidence="15 17">UvrABC system protein A</fullName>
        <shortName evidence="17">UvrA protein</shortName>
    </recommendedName>
    <alternativeName>
        <fullName evidence="16 17">Excinuclease ABC subunit A</fullName>
    </alternativeName>
</protein>
<dbReference type="InterPro" id="IPR003593">
    <property type="entry name" value="AAA+_ATPase"/>
</dbReference>
<evidence type="ECO:0000256" key="2">
    <source>
        <dbReference type="ARBA" id="ARBA00022490"/>
    </source>
</evidence>
<accession>A0A059XNY5</accession>
<dbReference type="GO" id="GO:0009381">
    <property type="term" value="F:excinuclease ABC activity"/>
    <property type="evidence" value="ECO:0007669"/>
    <property type="project" value="UniProtKB-UniRule"/>
</dbReference>
<feature type="domain" description="ABC transporter" evidence="18">
    <location>
        <begin position="599"/>
        <end position="929"/>
    </location>
</feature>
<keyword evidence="7 17" id="KW-0228">DNA excision</keyword>
<keyword evidence="11 17" id="KW-0267">Excision nuclease</keyword>
<dbReference type="GO" id="GO:0009380">
    <property type="term" value="C:excinuclease repair complex"/>
    <property type="evidence" value="ECO:0007669"/>
    <property type="project" value="InterPro"/>
</dbReference>
<proteinExistence type="inferred from homology"/>
<dbReference type="InterPro" id="IPR017871">
    <property type="entry name" value="ABC_transporter-like_CS"/>
</dbReference>
<evidence type="ECO:0000256" key="9">
    <source>
        <dbReference type="ARBA" id="ARBA00022833"/>
    </source>
</evidence>
<feature type="domain" description="ABC transporter" evidence="18">
    <location>
        <begin position="302"/>
        <end position="582"/>
    </location>
</feature>
<keyword evidence="13 17" id="KW-0234">DNA repair</keyword>
<dbReference type="KEGG" id="lfp:Y981_03965"/>
<keyword evidence="4 17" id="KW-0677">Repeat</keyword>
<evidence type="ECO:0000256" key="4">
    <source>
        <dbReference type="ARBA" id="ARBA00022737"/>
    </source>
</evidence>
<evidence type="ECO:0000256" key="11">
    <source>
        <dbReference type="ARBA" id="ARBA00022881"/>
    </source>
</evidence>
<dbReference type="PANTHER" id="PTHR43152:SF3">
    <property type="entry name" value="UVRABC SYSTEM PROTEIN A"/>
    <property type="match status" value="1"/>
</dbReference>
<feature type="zinc finger region" description="C4-type" evidence="17">
    <location>
        <begin position="260"/>
        <end position="287"/>
    </location>
</feature>
<keyword evidence="5 17" id="KW-0547">Nucleotide-binding</keyword>
<evidence type="ECO:0000256" key="6">
    <source>
        <dbReference type="ARBA" id="ARBA00022763"/>
    </source>
</evidence>
<evidence type="ECO:0000256" key="10">
    <source>
        <dbReference type="ARBA" id="ARBA00022840"/>
    </source>
</evidence>
<dbReference type="RefSeq" id="WP_014960649.1">
    <property type="nucleotide sequence ID" value="NZ_CP007243.1"/>
</dbReference>
<dbReference type="FunFam" id="1.20.1580.10:FF:000002">
    <property type="entry name" value="UvrABC system protein A"/>
    <property type="match status" value="1"/>
</dbReference>
<sequence length="935" mass="104241">MEKKKSRPNHDRIVIQGARQHNLKNLDISFPRNALVVITGLSGSGKSSLAFDTLYAEGQRRYVESLSAYARQFLEMMDKPDVDHIDGLSPAIAIDQKVSSRNPRSTVGTVTEIYDYLRLLYARIGHPHCPSCGKPVTAQTVTQMVDLILARPAGEKFILLAPTVQDRKGEYRKEIARILKEGFTRIRLDGELREIETLDEIDRKKNHRIEIVIDRLTVREGISQRLSDSLETGLRHGNGMVILYFPETGEDVILSEHQACTQCKISLPEITPRLFSFNSPYGACPHCGGLGVLMEVDPTLLIPFPDLSIAESAIKLLDHRSFSEFRSRTLRFLDQEGISQFTPFSKLPEDKRQLLLFGKAAQKNQPRFPGLIWMLQDAYERGNLSVWAKAELENVMSERDCEVCKGSRLKPEALSVTVNGKNIHAFSEMTIRAGVDFLDALSLPPMEQAISERIIREIRTRLSFLREVGLDYLTLSRSAQTLSGGESQRIRLATQIGSGLTGVLYILDEPSIGLHPRDNQKLLATLVHLRDLGNTVVVVEHDEETIRLADHVIDMGPGAGRLGGEVLAQGTPREIEKNPRSITGEYLSGRKSISRPRKHRTPRGWLSLIGASEHNLKNIDVHFPLGLMTVVTGVSGSGKSTLVLDILYKRLAKVFYGSRERPGKCQEIRGVDQIDKVVHIDQSPIGRTPRSNPATYTGLFTPIRELFAQVPESRARGYEAGRFSFNIKGGRCEACQGDGVLKIEMHFLPDVYVTCDQCKGLRYNRETLEIRYRGKTIADILAMSVDEALEFYQPIPSIRGKLVTLGEVGLDYIHLGQSATTLSGGEAQRVKLAKELSRRSTGRTLYILDEPTTGLHFADIQKLLDTLNQLVEQGNTVIIIEHNIDIIQNADYLIDLGPDGGDRGGEVVTTGSPEDVLACQKSHTGQALRDRKKRE</sequence>
<evidence type="ECO:0000256" key="1">
    <source>
        <dbReference type="ARBA" id="ARBA00004496"/>
    </source>
</evidence>
<feature type="binding site" evidence="17">
    <location>
        <begin position="40"/>
        <end position="47"/>
    </location>
    <ligand>
        <name>ATP</name>
        <dbReference type="ChEBI" id="CHEBI:30616"/>
    </ligand>
</feature>
<evidence type="ECO:0000256" key="13">
    <source>
        <dbReference type="ARBA" id="ARBA00023204"/>
    </source>
</evidence>
<comment type="function">
    <text evidence="17">The UvrABC repair system catalyzes the recognition and processing of DNA lesions. UvrA is an ATPase and a DNA-binding protein. A damage recognition complex composed of 2 UvrA and 2 UvrB subunits scans DNA for abnormalities. When the presence of a lesion has been verified by UvrB, the UvrA molecules dissociate.</text>
</comment>
<keyword evidence="2 17" id="KW-0963">Cytoplasm</keyword>
<evidence type="ECO:0000256" key="16">
    <source>
        <dbReference type="ARBA" id="ARBA00042156"/>
    </source>
</evidence>
<keyword evidence="9 17" id="KW-0862">Zinc</keyword>
<dbReference type="OrthoDB" id="9809851at2"/>
<dbReference type="Pfam" id="PF17760">
    <property type="entry name" value="UvrA_inter"/>
    <property type="match status" value="1"/>
</dbReference>
<name>A0A059XNY5_9BACT</name>
<dbReference type="InterPro" id="IPR004602">
    <property type="entry name" value="UvrA"/>
</dbReference>
<keyword evidence="20" id="KW-1185">Reference proteome</keyword>
<dbReference type="CDD" id="cd03271">
    <property type="entry name" value="ABC_UvrA_II"/>
    <property type="match status" value="1"/>
</dbReference>
<evidence type="ECO:0000256" key="15">
    <source>
        <dbReference type="ARBA" id="ARBA00039316"/>
    </source>
</evidence>
<dbReference type="PROSITE" id="PS50893">
    <property type="entry name" value="ABC_TRANSPORTER_2"/>
    <property type="match status" value="2"/>
</dbReference>
<dbReference type="HAMAP" id="MF_00205">
    <property type="entry name" value="UvrA"/>
    <property type="match status" value="1"/>
</dbReference>
<dbReference type="SMART" id="SM00382">
    <property type="entry name" value="AAA"/>
    <property type="match status" value="2"/>
</dbReference>
<reference evidence="20" key="1">
    <citation type="submission" date="2014-02" db="EMBL/GenBank/DDBJ databases">
        <title>Complete genome sequence and comparative genomic analysis of the nitrogen-fixing bacterium Leptospirillum ferriphilum YSK.</title>
        <authorList>
            <person name="Guo X."/>
            <person name="Yin H."/>
            <person name="Liang Y."/>
            <person name="Hu Q."/>
            <person name="Ma L."/>
            <person name="Xiao Y."/>
            <person name="Zhang X."/>
            <person name="Qiu G."/>
            <person name="Liu X."/>
        </authorList>
    </citation>
    <scope>NUCLEOTIDE SEQUENCE [LARGE SCALE GENOMIC DNA]</scope>
    <source>
        <strain evidence="20">YSK</strain>
    </source>
</reference>